<organism evidence="2 3">
    <name type="scientific">Sulfurospirillum diekertiae</name>
    <dbReference type="NCBI Taxonomy" id="1854492"/>
    <lineage>
        <taxon>Bacteria</taxon>
        <taxon>Pseudomonadati</taxon>
        <taxon>Campylobacterota</taxon>
        <taxon>Epsilonproteobacteria</taxon>
        <taxon>Campylobacterales</taxon>
        <taxon>Sulfurospirillaceae</taxon>
        <taxon>Sulfurospirillum</taxon>
    </lineage>
</organism>
<dbReference type="InterPro" id="IPR036291">
    <property type="entry name" value="NAD(P)-bd_dom_sf"/>
</dbReference>
<dbReference type="Gene3D" id="3.40.50.720">
    <property type="entry name" value="NAD(P)-binding Rossmann-like Domain"/>
    <property type="match status" value="1"/>
</dbReference>
<feature type="domain" description="Gfo/Idh/MocA-like oxidoreductase N-terminal" evidence="1">
    <location>
        <begin position="6"/>
        <end position="126"/>
    </location>
</feature>
<dbReference type="GO" id="GO:0000166">
    <property type="term" value="F:nucleotide binding"/>
    <property type="evidence" value="ECO:0007669"/>
    <property type="project" value="InterPro"/>
</dbReference>
<evidence type="ECO:0000259" key="1">
    <source>
        <dbReference type="Pfam" id="PF01408"/>
    </source>
</evidence>
<dbReference type="EMBL" id="CP021416">
    <property type="protein sequence ID" value="ARU50045.1"/>
    <property type="molecule type" value="Genomic_DNA"/>
</dbReference>
<dbReference type="RefSeq" id="WP_087439709.1">
    <property type="nucleotide sequence ID" value="NZ_CP021416.1"/>
</dbReference>
<evidence type="ECO:0000313" key="2">
    <source>
        <dbReference type="EMBL" id="ARU50045.1"/>
    </source>
</evidence>
<sequence>MQRTLSCAIVGAGSIGGLIDSPNSANIASHAHAFLKHPSCKLVAICEPNSANQNAFIGRWGQMGVYHSLDALLQYETIDLLAIASPTQFHAKALEEALHVKSVQAILCEKPLVATAKELAHIAPMLLSSEKKILIHLMRRYDPSFIKLANDIAAQKWGKAVRFQGVFTKGLLHNGVHMLAVLSHFFGEIENIKSLHVKRLHEDISGDFEVTCKEDRGVLSCMEELPYSAFELTLWFDNGKVEIKEGGSRIESFIKIPSPLYEGYFSLEHEETLPNTLKDYALHSLEFLLQNDDITCKQILQEHINVHTKIFETIAKEK</sequence>
<dbReference type="GO" id="GO:0050112">
    <property type="term" value="F:inositol 2-dehydrogenase (NAD+) activity"/>
    <property type="evidence" value="ECO:0007669"/>
    <property type="project" value="UniProtKB-EC"/>
</dbReference>
<dbReference type="PANTHER" id="PTHR43249:SF1">
    <property type="entry name" value="D-GLUCOSIDE 3-DEHYDROGENASE"/>
    <property type="match status" value="1"/>
</dbReference>
<dbReference type="PANTHER" id="PTHR43249">
    <property type="entry name" value="UDP-N-ACETYL-2-AMINO-2-DEOXY-D-GLUCURONATE OXIDASE"/>
    <property type="match status" value="1"/>
</dbReference>
<dbReference type="InterPro" id="IPR052515">
    <property type="entry name" value="Gfo/Idh/MocA_Oxidoreductase"/>
</dbReference>
<gene>
    <name evidence="2" type="ORF">Sdiek1_2903</name>
</gene>
<dbReference type="KEGG" id="suls:Sdiek1_2903"/>
<keyword evidence="2" id="KW-0560">Oxidoreductase</keyword>
<dbReference type="Proteomes" id="UP000196005">
    <property type="component" value="Chromosome"/>
</dbReference>
<keyword evidence="3" id="KW-1185">Reference proteome</keyword>
<accession>A0A1Y0HRV0</accession>
<dbReference type="AlphaFoldDB" id="A0A1Y0HRV0"/>
<name>A0A1Y0HRV0_9BACT</name>
<evidence type="ECO:0000313" key="3">
    <source>
        <dbReference type="Proteomes" id="UP000196005"/>
    </source>
</evidence>
<proteinExistence type="predicted"/>
<dbReference type="EC" id="1.1.1.18" evidence="2"/>
<dbReference type="InterPro" id="IPR000683">
    <property type="entry name" value="Gfo/Idh/MocA-like_OxRdtase_N"/>
</dbReference>
<protein>
    <submittedName>
        <fullName evidence="2">Inositol 2-dehydrogenase/D-chiro-inositol 3-dehydrogenase</fullName>
        <ecNumber evidence="2">1.1.1.18</ecNumber>
    </submittedName>
</protein>
<reference evidence="3" key="1">
    <citation type="submission" date="2017-05" db="EMBL/GenBank/DDBJ databases">
        <title>Dechlorination kinetics govern the competition between two new strains of the genus Sulfurospirillum.</title>
        <authorList>
            <person name="Buttet G.F."/>
            <person name="Murray A.M."/>
            <person name="Goris T."/>
            <person name="Burion M."/>
            <person name="Lin B."/>
            <person name="Rolle M."/>
            <person name="Maillard J."/>
        </authorList>
    </citation>
    <scope>NUCLEOTIDE SEQUENCE [LARGE SCALE GENOMIC DNA]</scope>
    <source>
        <strain evidence="3">SL2-1</strain>
    </source>
</reference>
<dbReference type="SUPFAM" id="SSF51735">
    <property type="entry name" value="NAD(P)-binding Rossmann-fold domains"/>
    <property type="match status" value="1"/>
</dbReference>
<dbReference type="Pfam" id="PF01408">
    <property type="entry name" value="GFO_IDH_MocA"/>
    <property type="match status" value="1"/>
</dbReference>